<accession>A0A939TQD1</accession>
<feature type="transmembrane region" description="Helical" evidence="1">
    <location>
        <begin position="6"/>
        <end position="24"/>
    </location>
</feature>
<dbReference type="InterPro" id="IPR036249">
    <property type="entry name" value="Thioredoxin-like_sf"/>
</dbReference>
<keyword evidence="1" id="KW-0472">Membrane</keyword>
<proteinExistence type="predicted"/>
<name>A0A939TQD1_9MICO</name>
<dbReference type="Proteomes" id="UP000680132">
    <property type="component" value="Unassembled WGS sequence"/>
</dbReference>
<dbReference type="SUPFAM" id="SSF52833">
    <property type="entry name" value="Thioredoxin-like"/>
    <property type="match status" value="1"/>
</dbReference>
<dbReference type="AlphaFoldDB" id="A0A939TQD1"/>
<sequence>MDPVAALIVLAAIVLVGTTVGVVLRHRDGHVRHRAREREHATATALGRDASEFGSDATLVQFSTEFCTRCPQTRRVLGGIAQQREGVTHVDVDLTHRPDLAKRFHVLQTPTTLLVDAAGTVRARIAGAPRRDEVIRELDTILETAHA</sequence>
<dbReference type="Pfam" id="PF00085">
    <property type="entry name" value="Thioredoxin"/>
    <property type="match status" value="1"/>
</dbReference>
<reference evidence="3" key="1">
    <citation type="submission" date="2021-03" db="EMBL/GenBank/DDBJ databases">
        <title>Microbacterium sp. nov., a novel actinobacterium isolated from cow dung.</title>
        <authorList>
            <person name="Zhang L."/>
        </authorList>
    </citation>
    <scope>NUCLEOTIDE SEQUENCE</scope>
    <source>
        <strain evidence="3">NEAU-LLB</strain>
    </source>
</reference>
<gene>
    <name evidence="3" type="ORF">J5V96_07450</name>
</gene>
<evidence type="ECO:0000313" key="4">
    <source>
        <dbReference type="Proteomes" id="UP000680132"/>
    </source>
</evidence>
<comment type="caution">
    <text evidence="3">The sequence shown here is derived from an EMBL/GenBank/DDBJ whole genome shotgun (WGS) entry which is preliminary data.</text>
</comment>
<keyword evidence="1" id="KW-0812">Transmembrane</keyword>
<dbReference type="PROSITE" id="PS51352">
    <property type="entry name" value="THIOREDOXIN_2"/>
    <property type="match status" value="1"/>
</dbReference>
<dbReference type="RefSeq" id="WP_208502217.1">
    <property type="nucleotide sequence ID" value="NZ_JAGFOA010000002.1"/>
</dbReference>
<evidence type="ECO:0000259" key="2">
    <source>
        <dbReference type="PROSITE" id="PS51352"/>
    </source>
</evidence>
<organism evidence="3 4">
    <name type="scientific">Microbacterium stercoris</name>
    <dbReference type="NCBI Taxonomy" id="2820289"/>
    <lineage>
        <taxon>Bacteria</taxon>
        <taxon>Bacillati</taxon>
        <taxon>Actinomycetota</taxon>
        <taxon>Actinomycetes</taxon>
        <taxon>Micrococcales</taxon>
        <taxon>Microbacteriaceae</taxon>
        <taxon>Microbacterium</taxon>
    </lineage>
</organism>
<dbReference type="InterPro" id="IPR013766">
    <property type="entry name" value="Thioredoxin_domain"/>
</dbReference>
<protein>
    <submittedName>
        <fullName evidence="3">Thioredoxin family protein</fullName>
    </submittedName>
</protein>
<evidence type="ECO:0000313" key="3">
    <source>
        <dbReference type="EMBL" id="MBO3663345.1"/>
    </source>
</evidence>
<evidence type="ECO:0000256" key="1">
    <source>
        <dbReference type="SAM" id="Phobius"/>
    </source>
</evidence>
<dbReference type="Gene3D" id="3.40.30.10">
    <property type="entry name" value="Glutaredoxin"/>
    <property type="match status" value="1"/>
</dbReference>
<dbReference type="EMBL" id="JAGFOA010000002">
    <property type="protein sequence ID" value="MBO3663345.1"/>
    <property type="molecule type" value="Genomic_DNA"/>
</dbReference>
<dbReference type="CDD" id="cd02947">
    <property type="entry name" value="TRX_family"/>
    <property type="match status" value="1"/>
</dbReference>
<keyword evidence="1" id="KW-1133">Transmembrane helix</keyword>
<keyword evidence="4" id="KW-1185">Reference proteome</keyword>
<feature type="domain" description="Thioredoxin" evidence="2">
    <location>
        <begin position="29"/>
        <end position="143"/>
    </location>
</feature>